<dbReference type="AlphaFoldDB" id="A0A423VD46"/>
<name>A0A423VD46_CYTCH</name>
<feature type="region of interest" description="Disordered" evidence="1">
    <location>
        <begin position="1"/>
        <end position="20"/>
    </location>
</feature>
<feature type="region of interest" description="Disordered" evidence="1">
    <location>
        <begin position="245"/>
        <end position="266"/>
    </location>
</feature>
<proteinExistence type="predicted"/>
<keyword evidence="3" id="KW-1185">Reference proteome</keyword>
<sequence length="390" mass="42840">MPDLTPQTMSDGHGDDPGPLLRRVTAVSGSGYRGMSQALDSTYTCTHVPILKTSPDSTDTHCDSDNDCDDDPLPNQLIEATPTKETYSPRAETNTQQQESPPPTPPRVQKLNLTTEEGLDTFMDLVAWSENRMSLDICSIPQKGAVSDSFCNVRLTIQTGLGCCQVNITFDDDCKYTDVAHPYIKRLHTRLAPAGNAVPAAPQPQITPPRLVVCVGHLRVETCEKFNRTDYAVLVSPFPTPPMYSTTEHCSSSPNSSPSPPLPTSSGHRVRNGGFWLMFSGLYGDDSDDEDGYHVYHDQDGNEEEAYKNRVQQAFHGAFGGLDAFHDVDPFDIVHIGGDSSDWRDIFKPGGLATVNEIMDGFKKPAGCLFHPRLTAVQADKVEHMWMGHD</sequence>
<organism evidence="2 3">
    <name type="scientific">Cytospora chrysosperma</name>
    <name type="common">Cytospora canker fungus</name>
    <name type="synonym">Sphaeria chrysosperma</name>
    <dbReference type="NCBI Taxonomy" id="252740"/>
    <lineage>
        <taxon>Eukaryota</taxon>
        <taxon>Fungi</taxon>
        <taxon>Dikarya</taxon>
        <taxon>Ascomycota</taxon>
        <taxon>Pezizomycotina</taxon>
        <taxon>Sordariomycetes</taxon>
        <taxon>Sordariomycetidae</taxon>
        <taxon>Diaporthales</taxon>
        <taxon>Cytosporaceae</taxon>
        <taxon>Cytospora</taxon>
    </lineage>
</organism>
<dbReference type="EMBL" id="LJZO01000064">
    <property type="protein sequence ID" value="ROV88678.1"/>
    <property type="molecule type" value="Genomic_DNA"/>
</dbReference>
<evidence type="ECO:0000313" key="2">
    <source>
        <dbReference type="EMBL" id="ROV88678.1"/>
    </source>
</evidence>
<evidence type="ECO:0000256" key="1">
    <source>
        <dbReference type="SAM" id="MobiDB-lite"/>
    </source>
</evidence>
<gene>
    <name evidence="2" type="ORF">VSDG_09513</name>
</gene>
<evidence type="ECO:0000313" key="3">
    <source>
        <dbReference type="Proteomes" id="UP000284375"/>
    </source>
</evidence>
<dbReference type="OrthoDB" id="10492450at2759"/>
<reference evidence="2 3" key="1">
    <citation type="submission" date="2015-09" db="EMBL/GenBank/DDBJ databases">
        <title>Host preference determinants of Valsa canker pathogens revealed by comparative genomics.</title>
        <authorList>
            <person name="Yin Z."/>
            <person name="Huang L."/>
        </authorList>
    </citation>
    <scope>NUCLEOTIDE SEQUENCE [LARGE SCALE GENOMIC DNA]</scope>
    <source>
        <strain evidence="2 3">YSFL</strain>
    </source>
</reference>
<feature type="region of interest" description="Disordered" evidence="1">
    <location>
        <begin position="53"/>
        <end position="109"/>
    </location>
</feature>
<protein>
    <submittedName>
        <fullName evidence="2">Uncharacterized protein</fullName>
    </submittedName>
</protein>
<comment type="caution">
    <text evidence="2">The sequence shown here is derived from an EMBL/GenBank/DDBJ whole genome shotgun (WGS) entry which is preliminary data.</text>
</comment>
<dbReference type="Proteomes" id="UP000284375">
    <property type="component" value="Unassembled WGS sequence"/>
</dbReference>
<feature type="compositionally biased region" description="Polar residues" evidence="1">
    <location>
        <begin position="1"/>
        <end position="10"/>
    </location>
</feature>
<accession>A0A423VD46</accession>